<dbReference type="Pfam" id="PF25826">
    <property type="entry name" value="DUF7952"/>
    <property type="match status" value="1"/>
</dbReference>
<dbReference type="AlphaFoldDB" id="A0A835S5N1"/>
<keyword evidence="8" id="KW-1185">Reference proteome</keyword>
<evidence type="ECO:0000256" key="1">
    <source>
        <dbReference type="ARBA" id="ARBA00004123"/>
    </source>
</evidence>
<feature type="region of interest" description="Disordered" evidence="5">
    <location>
        <begin position="542"/>
        <end position="605"/>
    </location>
</feature>
<dbReference type="InterPro" id="IPR056067">
    <property type="entry name" value="DUF7650"/>
</dbReference>
<keyword evidence="4" id="KW-0539">Nucleus</keyword>
<feature type="compositionally biased region" description="Basic and acidic residues" evidence="5">
    <location>
        <begin position="567"/>
        <end position="588"/>
    </location>
</feature>
<evidence type="ECO:0000256" key="4">
    <source>
        <dbReference type="ARBA" id="ARBA00023242"/>
    </source>
</evidence>
<proteinExistence type="predicted"/>
<dbReference type="GO" id="GO:0003714">
    <property type="term" value="F:transcription corepressor activity"/>
    <property type="evidence" value="ECO:0007669"/>
    <property type="project" value="TreeGrafter"/>
</dbReference>
<feature type="compositionally biased region" description="Low complexity" evidence="5">
    <location>
        <begin position="551"/>
        <end position="562"/>
    </location>
</feature>
<dbReference type="PANTHER" id="PTHR13859:SF11">
    <property type="entry name" value="GRUNGE, ISOFORM J"/>
    <property type="match status" value="1"/>
</dbReference>
<sequence length="787" mass="88430">MDAYPQDSDGLVIEACADPLLSSTSTETNDIYEEDALLPRIGDQYQVKIPPLEKESKLQLRLIAAFKMPAHVTSPGIELSIPIMWVCCAGDNINIKCENKECPSDETVPLSLQNNDKGPFDFKGKTMDRHMLHNPNDVELPCSSIFNVEFPDLLNCSEDVPKSANYDDKEKVPGEICSTWVQVRKNCDRYPLPGSSFSVWKDAEIQSFLLGLYIFGKNLVQKKFVASKSMGDILSFYYGKFFNSNAHRRWSESRKTRSKRFIHGPRLFSGWRKQEFLSRVLPSVTKEVQPTLLEVAKTFSEGMVNLEEFVFTVKDVVGIQVLVEAIGIGKGKHDLTEVVLDSTRRNHPLPLRPEIPVGKACSSLTSGNIIKFLTGDFRLSKAKSNDLFWEAVWPRLLANGWQSEQPNNHRSFGSRNTLVFLVPGVKKFSRKKLTKGKHFFDSVRDVLSKVASNPGLLELDVEAVKRIGSTTEHKEWDADPKIEQDISLKNPRHCYLRPRIPYCNSELMRFTVVDTSMARGEQPFKLGELRSLPVDAFSSYNPAVQDSETQSSSATDVSISSSDNDDSNCKSFDEKKPKVTQTKQRDHSTTSFPLPDPVEGYVRNGGDFVNGKIDENVPLGYRRNKILKYGSTNCSFSTSKRRRLTNCSTGTSLLTKTFSRRHKVDKQNNHCATTSRPMTNPSVGNNFVNVKNFPKCKLQPQTYLDLNNLPPDSDLTELSCSEVRTEDHSHSSTTAEFGNMEAEQASSEMLVAQHPSTDIRRHSKRNRPPTARALEALACGFLGTKKI</sequence>
<evidence type="ECO:0000256" key="3">
    <source>
        <dbReference type="ARBA" id="ARBA00023163"/>
    </source>
</evidence>
<evidence type="ECO:0000256" key="2">
    <source>
        <dbReference type="ARBA" id="ARBA00023015"/>
    </source>
</evidence>
<organism evidence="7 8">
    <name type="scientific">Vanilla planifolia</name>
    <name type="common">Vanilla</name>
    <dbReference type="NCBI Taxonomy" id="51239"/>
    <lineage>
        <taxon>Eukaryota</taxon>
        <taxon>Viridiplantae</taxon>
        <taxon>Streptophyta</taxon>
        <taxon>Embryophyta</taxon>
        <taxon>Tracheophyta</taxon>
        <taxon>Spermatophyta</taxon>
        <taxon>Magnoliopsida</taxon>
        <taxon>Liliopsida</taxon>
        <taxon>Asparagales</taxon>
        <taxon>Orchidaceae</taxon>
        <taxon>Vanilloideae</taxon>
        <taxon>Vanilleae</taxon>
        <taxon>Vanilla</taxon>
    </lineage>
</organism>
<comment type="caution">
    <text evidence="7">The sequence shown here is derived from an EMBL/GenBank/DDBJ whole genome shotgun (WGS) entry which is preliminary data.</text>
</comment>
<comment type="subcellular location">
    <subcellularLocation>
        <location evidence="1">Nucleus</location>
    </subcellularLocation>
</comment>
<name>A0A835S5N1_VANPL</name>
<gene>
    <name evidence="7" type="ORF">HPP92_002138</name>
</gene>
<evidence type="ECO:0000313" key="8">
    <source>
        <dbReference type="Proteomes" id="UP000636800"/>
    </source>
</evidence>
<dbReference type="PROSITE" id="PS51293">
    <property type="entry name" value="SANT"/>
    <property type="match status" value="1"/>
</dbReference>
<dbReference type="OrthoDB" id="433512at2759"/>
<feature type="domain" description="SANT" evidence="6">
    <location>
        <begin position="195"/>
        <end position="245"/>
    </location>
</feature>
<keyword evidence="3" id="KW-0804">Transcription</keyword>
<evidence type="ECO:0000313" key="7">
    <source>
        <dbReference type="EMBL" id="KAG0497447.1"/>
    </source>
</evidence>
<evidence type="ECO:0000256" key="5">
    <source>
        <dbReference type="SAM" id="MobiDB-lite"/>
    </source>
</evidence>
<reference evidence="7 8" key="1">
    <citation type="journal article" date="2020" name="Nat. Food">
        <title>A phased Vanilla planifolia genome enables genetic improvement of flavour and production.</title>
        <authorList>
            <person name="Hasing T."/>
            <person name="Tang H."/>
            <person name="Brym M."/>
            <person name="Khazi F."/>
            <person name="Huang T."/>
            <person name="Chambers A.H."/>
        </authorList>
    </citation>
    <scope>NUCLEOTIDE SEQUENCE [LARGE SCALE GENOMIC DNA]</scope>
    <source>
        <tissue evidence="7">Leaf</tissue>
    </source>
</reference>
<protein>
    <recommendedName>
        <fullName evidence="6">SANT domain-containing protein</fullName>
    </recommendedName>
</protein>
<keyword evidence="2" id="KW-0805">Transcription regulation</keyword>
<dbReference type="Proteomes" id="UP000636800">
    <property type="component" value="Chromosome 1"/>
</dbReference>
<dbReference type="PANTHER" id="PTHR13859">
    <property type="entry name" value="ATROPHIN-RELATED"/>
    <property type="match status" value="1"/>
</dbReference>
<dbReference type="InterPro" id="IPR057712">
    <property type="entry name" value="DUF7952"/>
</dbReference>
<accession>A0A835S5N1</accession>
<dbReference type="GO" id="GO:0005634">
    <property type="term" value="C:nucleus"/>
    <property type="evidence" value="ECO:0007669"/>
    <property type="project" value="UniProtKB-SubCell"/>
</dbReference>
<dbReference type="InterPro" id="IPR017884">
    <property type="entry name" value="SANT_dom"/>
</dbReference>
<evidence type="ECO:0000259" key="6">
    <source>
        <dbReference type="PROSITE" id="PS51293"/>
    </source>
</evidence>
<dbReference type="Pfam" id="PF24662">
    <property type="entry name" value="DUF7650"/>
    <property type="match status" value="1"/>
</dbReference>
<dbReference type="EMBL" id="JADCNL010000001">
    <property type="protein sequence ID" value="KAG0497447.1"/>
    <property type="molecule type" value="Genomic_DNA"/>
</dbReference>